<dbReference type="NCBIfam" id="TIGR01727">
    <property type="entry name" value="oligo_HPY"/>
    <property type="match status" value="1"/>
</dbReference>
<sequence length="330" mass="36098">MSEAGLSVRNLTVNYSISRGPLAKPDQLRAVADVDLDIAPGKTLGIVGESGCGKSTLARAILRLERAEGATVVWRGADVGSLSDAEFRRIRPDMQMIFQDPLASLNPRMRVADIIAEPLLTHRRDLGRVERDRLVAEAMQRVGLRPEMASRFPHEFSGGQAQRIGIARAIVLKPGLLICDEAVSALDVSIQAQVLALLKGLQREMGLSILFISHDLAVVRHISDDIMVLYLGRVAEYAPRDVLFAQPRHPYTQALIASVLSSDPNIERMHQSPDIGPDMPSPINPPSGCPFHTRCSRVEAQCRSERPALRQWPDGARVACHVANRALPVA</sequence>
<proteinExistence type="inferred from homology"/>
<keyword evidence="5 7" id="KW-0067">ATP-binding</keyword>
<name>A0AA41UHZ9_9HYPH</name>
<keyword evidence="4" id="KW-0547">Nucleotide-binding</keyword>
<dbReference type="Gene3D" id="3.40.50.300">
    <property type="entry name" value="P-loop containing nucleotide triphosphate hydrolases"/>
    <property type="match status" value="1"/>
</dbReference>
<dbReference type="InterPro" id="IPR050319">
    <property type="entry name" value="ABC_transp_ATP-bind"/>
</dbReference>
<accession>A0AA41UHZ9</accession>
<dbReference type="InterPro" id="IPR003593">
    <property type="entry name" value="AAA+_ATPase"/>
</dbReference>
<dbReference type="InterPro" id="IPR013563">
    <property type="entry name" value="Oligopep_ABC_C"/>
</dbReference>
<keyword evidence="3" id="KW-0813">Transport</keyword>
<dbReference type="SMART" id="SM00382">
    <property type="entry name" value="AAA"/>
    <property type="match status" value="1"/>
</dbReference>
<dbReference type="Proteomes" id="UP001156140">
    <property type="component" value="Unassembled WGS sequence"/>
</dbReference>
<dbReference type="GO" id="GO:0005524">
    <property type="term" value="F:ATP binding"/>
    <property type="evidence" value="ECO:0007669"/>
    <property type="project" value="UniProtKB-KW"/>
</dbReference>
<dbReference type="Pfam" id="PF08352">
    <property type="entry name" value="oligo_HPY"/>
    <property type="match status" value="1"/>
</dbReference>
<dbReference type="GO" id="GO:0005886">
    <property type="term" value="C:plasma membrane"/>
    <property type="evidence" value="ECO:0007669"/>
    <property type="project" value="UniProtKB-SubCell"/>
</dbReference>
<dbReference type="GO" id="GO:0016887">
    <property type="term" value="F:ATP hydrolysis activity"/>
    <property type="evidence" value="ECO:0007669"/>
    <property type="project" value="InterPro"/>
</dbReference>
<evidence type="ECO:0000256" key="4">
    <source>
        <dbReference type="ARBA" id="ARBA00022741"/>
    </source>
</evidence>
<dbReference type="InterPro" id="IPR017871">
    <property type="entry name" value="ABC_transporter-like_CS"/>
</dbReference>
<organism evidence="7 8">
    <name type="scientific">Paradevosia shaoguanensis</name>
    <dbReference type="NCBI Taxonomy" id="1335043"/>
    <lineage>
        <taxon>Bacteria</taxon>
        <taxon>Pseudomonadati</taxon>
        <taxon>Pseudomonadota</taxon>
        <taxon>Alphaproteobacteria</taxon>
        <taxon>Hyphomicrobiales</taxon>
        <taxon>Devosiaceae</taxon>
        <taxon>Paradevosia</taxon>
    </lineage>
</organism>
<comment type="similarity">
    <text evidence="2">Belongs to the ABC transporter superfamily.</text>
</comment>
<dbReference type="InterPro" id="IPR003439">
    <property type="entry name" value="ABC_transporter-like_ATP-bd"/>
</dbReference>
<evidence type="ECO:0000256" key="2">
    <source>
        <dbReference type="ARBA" id="ARBA00005417"/>
    </source>
</evidence>
<protein>
    <submittedName>
        <fullName evidence="7">ATP-binding cassette domain-containing protein</fullName>
    </submittedName>
</protein>
<dbReference type="GO" id="GO:0055085">
    <property type="term" value="P:transmembrane transport"/>
    <property type="evidence" value="ECO:0007669"/>
    <property type="project" value="UniProtKB-ARBA"/>
</dbReference>
<dbReference type="InterPro" id="IPR027417">
    <property type="entry name" value="P-loop_NTPase"/>
</dbReference>
<feature type="domain" description="ABC transporter" evidence="6">
    <location>
        <begin position="8"/>
        <end position="256"/>
    </location>
</feature>
<dbReference type="PANTHER" id="PTHR43776:SF7">
    <property type="entry name" value="D,D-DIPEPTIDE TRANSPORT ATP-BINDING PROTEIN DDPF-RELATED"/>
    <property type="match status" value="1"/>
</dbReference>
<dbReference type="PROSITE" id="PS00211">
    <property type="entry name" value="ABC_TRANSPORTER_1"/>
    <property type="match status" value="1"/>
</dbReference>
<dbReference type="PANTHER" id="PTHR43776">
    <property type="entry name" value="TRANSPORT ATP-BINDING PROTEIN"/>
    <property type="match status" value="1"/>
</dbReference>
<evidence type="ECO:0000256" key="3">
    <source>
        <dbReference type="ARBA" id="ARBA00022448"/>
    </source>
</evidence>
<comment type="subcellular location">
    <subcellularLocation>
        <location evidence="1">Cell inner membrane</location>
        <topology evidence="1">Peripheral membrane protein</topology>
    </subcellularLocation>
</comment>
<evidence type="ECO:0000313" key="8">
    <source>
        <dbReference type="Proteomes" id="UP001156140"/>
    </source>
</evidence>
<evidence type="ECO:0000259" key="6">
    <source>
        <dbReference type="PROSITE" id="PS50893"/>
    </source>
</evidence>
<dbReference type="PROSITE" id="PS50893">
    <property type="entry name" value="ABC_TRANSPORTER_2"/>
    <property type="match status" value="1"/>
</dbReference>
<comment type="caution">
    <text evidence="7">The sequence shown here is derived from an EMBL/GenBank/DDBJ whole genome shotgun (WGS) entry which is preliminary data.</text>
</comment>
<dbReference type="RefSeq" id="WP_281736909.1">
    <property type="nucleotide sequence ID" value="NZ_JAKETQ010000003.1"/>
</dbReference>
<dbReference type="Pfam" id="PF00005">
    <property type="entry name" value="ABC_tran"/>
    <property type="match status" value="1"/>
</dbReference>
<evidence type="ECO:0000256" key="1">
    <source>
        <dbReference type="ARBA" id="ARBA00004417"/>
    </source>
</evidence>
<dbReference type="AlphaFoldDB" id="A0AA41UHZ9"/>
<dbReference type="GO" id="GO:0015833">
    <property type="term" value="P:peptide transport"/>
    <property type="evidence" value="ECO:0007669"/>
    <property type="project" value="InterPro"/>
</dbReference>
<evidence type="ECO:0000313" key="7">
    <source>
        <dbReference type="EMBL" id="MCI0128846.1"/>
    </source>
</evidence>
<gene>
    <name evidence="7" type="ORF">ML536_18585</name>
</gene>
<keyword evidence="8" id="KW-1185">Reference proteome</keyword>
<evidence type="ECO:0000256" key="5">
    <source>
        <dbReference type="ARBA" id="ARBA00022840"/>
    </source>
</evidence>
<reference evidence="7" key="1">
    <citation type="submission" date="2022-03" db="EMBL/GenBank/DDBJ databases">
        <title>The complete genome sequence of a Methyloterrigena soli.</title>
        <authorList>
            <person name="Zi Z."/>
        </authorList>
    </citation>
    <scope>NUCLEOTIDE SEQUENCE</scope>
    <source>
        <strain evidence="7">M48</strain>
    </source>
</reference>
<dbReference type="CDD" id="cd03257">
    <property type="entry name" value="ABC_NikE_OppD_transporters"/>
    <property type="match status" value="1"/>
</dbReference>
<dbReference type="SUPFAM" id="SSF52540">
    <property type="entry name" value="P-loop containing nucleoside triphosphate hydrolases"/>
    <property type="match status" value="1"/>
</dbReference>
<dbReference type="EMBL" id="JALAZD010000003">
    <property type="protein sequence ID" value="MCI0128846.1"/>
    <property type="molecule type" value="Genomic_DNA"/>
</dbReference>
<dbReference type="FunFam" id="3.40.50.300:FF:000016">
    <property type="entry name" value="Oligopeptide ABC transporter ATP-binding component"/>
    <property type="match status" value="1"/>
</dbReference>